<keyword evidence="1" id="KW-1133">Transmembrane helix</keyword>
<reference evidence="2 3" key="1">
    <citation type="submission" date="2020-05" db="EMBL/GenBank/DDBJ databases">
        <title>Complete genome sequencing of Campylobacter and Arcobacter type strains.</title>
        <authorList>
            <person name="Miller W.G."/>
            <person name="Yee E."/>
        </authorList>
    </citation>
    <scope>NUCLEOTIDE SEQUENCE [LARGE SCALE GENOMIC DNA]</scope>
    <source>
        <strain evidence="2 3">LMG 25694</strain>
    </source>
</reference>
<organism evidence="2 3">
    <name type="scientific">Arcobacter defluvii</name>
    <dbReference type="NCBI Taxonomy" id="873191"/>
    <lineage>
        <taxon>Bacteria</taxon>
        <taxon>Pseudomonadati</taxon>
        <taxon>Campylobacterota</taxon>
        <taxon>Epsilonproteobacteria</taxon>
        <taxon>Campylobacterales</taxon>
        <taxon>Arcobacteraceae</taxon>
        <taxon>Arcobacter</taxon>
    </lineage>
</organism>
<feature type="transmembrane region" description="Helical" evidence="1">
    <location>
        <begin position="6"/>
        <end position="28"/>
    </location>
</feature>
<name>A0AAE7BI32_9BACT</name>
<evidence type="ECO:0000313" key="3">
    <source>
        <dbReference type="Proteomes" id="UP000503313"/>
    </source>
</evidence>
<protein>
    <submittedName>
        <fullName evidence="2">Uncharacterized protein</fullName>
    </submittedName>
</protein>
<dbReference type="KEGG" id="adz:ADFLV_2381"/>
<evidence type="ECO:0000313" key="2">
    <source>
        <dbReference type="EMBL" id="QKF78376.1"/>
    </source>
</evidence>
<dbReference type="EMBL" id="CP053835">
    <property type="protein sequence ID" value="QKF78376.1"/>
    <property type="molecule type" value="Genomic_DNA"/>
</dbReference>
<accession>A0AAE7BI32</accession>
<gene>
    <name evidence="2" type="ORF">ADFLV_2381</name>
</gene>
<dbReference type="RefSeq" id="WP_129011811.1">
    <property type="nucleotide sequence ID" value="NZ_CP053835.1"/>
</dbReference>
<proteinExistence type="predicted"/>
<sequence>MNSKKWLKYLILNIIVFFSLIVFFNYIIDPFQHYRKASIYTFDYSGNQKYLNPGLAKNYEYNSIIIGTSMTENFSLEKTKYILNNPIKLSIAGGKAFEFKELLDISFNTHKIETVLFGLDIYSFLNDRQSNKLPYYLYDNNIFNDYKYLLSLDTLKRSFYVLFSKNNDKSKVEDNYNHMFEWQNKYQKNFRLENVINNWNERDIKFNHAQSFWNLIQLRNNFDLNLYKLILENKNIKFIIFFPPYSILTYKDWEEKESLNTILKFKEYIYDKFLPLSNVELFDFQITKEITHNLNNYKDITHYSQDINYWILEQINKNNFLLNTQNKDNIESTFRNQLIEYKINFN</sequence>
<evidence type="ECO:0000256" key="1">
    <source>
        <dbReference type="SAM" id="Phobius"/>
    </source>
</evidence>
<keyword evidence="1" id="KW-0812">Transmembrane</keyword>
<dbReference type="AlphaFoldDB" id="A0AAE7BI32"/>
<keyword evidence="1" id="KW-0472">Membrane</keyword>
<keyword evidence="3" id="KW-1185">Reference proteome</keyword>
<dbReference type="Proteomes" id="UP000503313">
    <property type="component" value="Chromosome"/>
</dbReference>